<dbReference type="PANTHER" id="PTHR43233">
    <property type="entry name" value="FAMILY N-ACETYLTRANSFERASE, PUTATIVE (AFU_ORTHOLOGUE AFUA_6G03350)-RELATED"/>
    <property type="match status" value="1"/>
</dbReference>
<sequence length="144" mass="16052">MQLKQKTSDFVACYQTPNVNEFIALRNQVGWTSPRADVVATSLANSLFIVSVYQQTRLVASGRVVGDKAMFFYIQDVIVLPELQGFGLGQRIMDEIERYLADVVTSGATVGLMAAQGKEGFYRKYHYLERTGEPLGLGMCKFIP</sequence>
<dbReference type="Gene3D" id="3.40.630.30">
    <property type="match status" value="1"/>
</dbReference>
<dbReference type="SUPFAM" id="SSF55729">
    <property type="entry name" value="Acyl-CoA N-acyltransferases (Nat)"/>
    <property type="match status" value="1"/>
</dbReference>
<protein>
    <submittedName>
        <fullName evidence="2">GNAT family N-acetyltransferase</fullName>
        <ecNumber evidence="2">2.3.1.-</ecNumber>
    </submittedName>
</protein>
<keyword evidence="3" id="KW-1185">Reference proteome</keyword>
<dbReference type="InterPro" id="IPR053144">
    <property type="entry name" value="Acetyltransferase_Butenolide"/>
</dbReference>
<proteinExistence type="predicted"/>
<organism evidence="2 3">
    <name type="scientific">Pseudoalteromonas fenneropenaei</name>
    <dbReference type="NCBI Taxonomy" id="1737459"/>
    <lineage>
        <taxon>Bacteria</taxon>
        <taxon>Pseudomonadati</taxon>
        <taxon>Pseudomonadota</taxon>
        <taxon>Gammaproteobacteria</taxon>
        <taxon>Alteromonadales</taxon>
        <taxon>Pseudoalteromonadaceae</taxon>
        <taxon>Pseudoalteromonas</taxon>
    </lineage>
</organism>
<comment type="caution">
    <text evidence="2">The sequence shown here is derived from an EMBL/GenBank/DDBJ whole genome shotgun (WGS) entry which is preliminary data.</text>
</comment>
<keyword evidence="2" id="KW-0012">Acyltransferase</keyword>
<evidence type="ECO:0000313" key="3">
    <source>
        <dbReference type="Proteomes" id="UP001595453"/>
    </source>
</evidence>
<feature type="domain" description="N-acetyltransferase" evidence="1">
    <location>
        <begin position="9"/>
        <end position="144"/>
    </location>
</feature>
<dbReference type="InterPro" id="IPR000182">
    <property type="entry name" value="GNAT_dom"/>
</dbReference>
<name>A0ABV7CFK6_9GAMM</name>
<dbReference type="Proteomes" id="UP001595453">
    <property type="component" value="Unassembled WGS sequence"/>
</dbReference>
<evidence type="ECO:0000313" key="2">
    <source>
        <dbReference type="EMBL" id="MFC3031383.1"/>
    </source>
</evidence>
<dbReference type="PROSITE" id="PS51186">
    <property type="entry name" value="GNAT"/>
    <property type="match status" value="1"/>
</dbReference>
<accession>A0ABV7CFK6</accession>
<dbReference type="Pfam" id="PF13673">
    <property type="entry name" value="Acetyltransf_10"/>
    <property type="match status" value="1"/>
</dbReference>
<dbReference type="RefSeq" id="WP_377120553.1">
    <property type="nucleotide sequence ID" value="NZ_JBHRSD010000002.1"/>
</dbReference>
<dbReference type="InterPro" id="IPR016181">
    <property type="entry name" value="Acyl_CoA_acyltransferase"/>
</dbReference>
<dbReference type="GO" id="GO:0016746">
    <property type="term" value="F:acyltransferase activity"/>
    <property type="evidence" value="ECO:0007669"/>
    <property type="project" value="UniProtKB-KW"/>
</dbReference>
<dbReference type="EMBL" id="JBHRSD010000002">
    <property type="protein sequence ID" value="MFC3031383.1"/>
    <property type="molecule type" value="Genomic_DNA"/>
</dbReference>
<evidence type="ECO:0000259" key="1">
    <source>
        <dbReference type="PROSITE" id="PS51186"/>
    </source>
</evidence>
<dbReference type="EC" id="2.3.1.-" evidence="2"/>
<dbReference type="PANTHER" id="PTHR43233:SF1">
    <property type="entry name" value="FAMILY N-ACETYLTRANSFERASE, PUTATIVE (AFU_ORTHOLOGUE AFUA_6G03350)-RELATED"/>
    <property type="match status" value="1"/>
</dbReference>
<reference evidence="3" key="1">
    <citation type="journal article" date="2019" name="Int. J. Syst. Evol. Microbiol.">
        <title>The Global Catalogue of Microorganisms (GCM) 10K type strain sequencing project: providing services to taxonomists for standard genome sequencing and annotation.</title>
        <authorList>
            <consortium name="The Broad Institute Genomics Platform"/>
            <consortium name="The Broad Institute Genome Sequencing Center for Infectious Disease"/>
            <person name="Wu L."/>
            <person name="Ma J."/>
        </authorList>
    </citation>
    <scope>NUCLEOTIDE SEQUENCE [LARGE SCALE GENOMIC DNA]</scope>
    <source>
        <strain evidence="3">KCTC 42730</strain>
    </source>
</reference>
<keyword evidence="2" id="KW-0808">Transferase</keyword>
<gene>
    <name evidence="2" type="ORF">ACFOEE_02425</name>
</gene>
<dbReference type="CDD" id="cd04301">
    <property type="entry name" value="NAT_SF"/>
    <property type="match status" value="1"/>
</dbReference>